<evidence type="ECO:0000256" key="1">
    <source>
        <dbReference type="ARBA" id="ARBA00000799"/>
    </source>
</evidence>
<comment type="catalytic activity">
    <reaction evidence="1">
        <text>chorismate = isochorismate</text>
        <dbReference type="Rhea" id="RHEA:18985"/>
        <dbReference type="ChEBI" id="CHEBI:29748"/>
        <dbReference type="ChEBI" id="CHEBI:29780"/>
        <dbReference type="EC" id="5.4.4.2"/>
    </reaction>
</comment>
<keyword evidence="8" id="KW-1185">Reference proteome</keyword>
<dbReference type="EMBL" id="LT608328">
    <property type="protein sequence ID" value="SCM55864.1"/>
    <property type="molecule type" value="Genomic_DNA"/>
</dbReference>
<dbReference type="Gene3D" id="3.60.120.10">
    <property type="entry name" value="Anthranilate synthase"/>
    <property type="match status" value="1"/>
</dbReference>
<dbReference type="SUPFAM" id="SSF56322">
    <property type="entry name" value="ADC synthase"/>
    <property type="match status" value="1"/>
</dbReference>
<sequence length="357" mass="40344">MIGEEKSLTLDRLIERDACFAIYRLPGEPTPRFVMQGDRHPLLLNDIGALNRQQGFVMAPFRVTDSSPLILIRPDFTDLDNVTIPSAGENGVKPVEKDAKRYRRADYNLLFHRFHKPLLSGEIEKLVLSRNKRIEREETFSPGKSFFKAAEKYPRSFVYLLHTPQSGTWLGSTPEILLAGSHNNWQTISLAGTRYPNSGNVSWDDKNLREQHLVTSYILKQLTSFHISPEINGPYTIKAGALAHLRTDFSFSLPDKAVIGSLLKALHPTPAVSGLPKEQAFQFITEHEGYDRRYYTGFLGMLDPSAETTLYVNLRCMQIGKNHLTLYAGSGLLASSTCREEWKETEQKLKTMASIVK</sequence>
<dbReference type="InterPro" id="IPR015890">
    <property type="entry name" value="Chorismate_C"/>
</dbReference>
<dbReference type="PANTHER" id="PTHR42839">
    <property type="entry name" value="ISOCHORISMATE SYNTHASE ENTC"/>
    <property type="match status" value="1"/>
</dbReference>
<proteinExistence type="inferred from homology"/>
<dbReference type="KEGG" id="pmuc:ING2E5A_0608"/>
<protein>
    <recommendedName>
        <fullName evidence="3">isochorismate synthase</fullName>
        <ecNumber evidence="3">5.4.4.2</ecNumber>
    </recommendedName>
    <alternativeName>
        <fullName evidence="5">Isochorismate mutase</fullName>
    </alternativeName>
</protein>
<dbReference type="Proteomes" id="UP000178485">
    <property type="component" value="Chromosome i"/>
</dbReference>
<dbReference type="RefSeq" id="WP_071136117.1">
    <property type="nucleotide sequence ID" value="NZ_DUQN01000112.1"/>
</dbReference>
<evidence type="ECO:0000256" key="2">
    <source>
        <dbReference type="ARBA" id="ARBA00005297"/>
    </source>
</evidence>
<keyword evidence="4 7" id="KW-0413">Isomerase</keyword>
<reference evidence="7 8" key="1">
    <citation type="submission" date="2016-08" db="EMBL/GenBank/DDBJ databases">
        <authorList>
            <person name="Seilhamer J.J."/>
        </authorList>
    </citation>
    <scope>NUCLEOTIDE SEQUENCE [LARGE SCALE GENOMIC DNA]</scope>
    <source>
        <strain evidence="7">ING2-E5A</strain>
    </source>
</reference>
<gene>
    <name evidence="7" type="primary">vibC</name>
    <name evidence="7" type="ORF">ING2E5A_0608</name>
</gene>
<evidence type="ECO:0000256" key="4">
    <source>
        <dbReference type="ARBA" id="ARBA00023235"/>
    </source>
</evidence>
<dbReference type="PANTHER" id="PTHR42839:SF2">
    <property type="entry name" value="ISOCHORISMATE SYNTHASE ENTC"/>
    <property type="match status" value="1"/>
</dbReference>
<dbReference type="AlphaFoldDB" id="A0A1G4G4P1"/>
<dbReference type="GO" id="GO:0008909">
    <property type="term" value="F:isochorismate synthase activity"/>
    <property type="evidence" value="ECO:0007669"/>
    <property type="project" value="UniProtKB-EC"/>
</dbReference>
<evidence type="ECO:0000259" key="6">
    <source>
        <dbReference type="Pfam" id="PF00425"/>
    </source>
</evidence>
<feature type="domain" description="Chorismate-utilising enzyme C-terminal" evidence="6">
    <location>
        <begin position="104"/>
        <end position="348"/>
    </location>
</feature>
<organism evidence="7 8">
    <name type="scientific">Petrimonas mucosa</name>
    <dbReference type="NCBI Taxonomy" id="1642646"/>
    <lineage>
        <taxon>Bacteria</taxon>
        <taxon>Pseudomonadati</taxon>
        <taxon>Bacteroidota</taxon>
        <taxon>Bacteroidia</taxon>
        <taxon>Bacteroidales</taxon>
        <taxon>Dysgonomonadaceae</taxon>
        <taxon>Petrimonas</taxon>
    </lineage>
</organism>
<dbReference type="Pfam" id="PF00425">
    <property type="entry name" value="Chorismate_bind"/>
    <property type="match status" value="1"/>
</dbReference>
<dbReference type="NCBIfam" id="TIGR00543">
    <property type="entry name" value="isochor_syn"/>
    <property type="match status" value="1"/>
</dbReference>
<evidence type="ECO:0000313" key="7">
    <source>
        <dbReference type="EMBL" id="SCM55864.1"/>
    </source>
</evidence>
<name>A0A1G4G4P1_9BACT</name>
<dbReference type="EC" id="5.4.4.2" evidence="3"/>
<evidence type="ECO:0000256" key="3">
    <source>
        <dbReference type="ARBA" id="ARBA00012824"/>
    </source>
</evidence>
<dbReference type="STRING" id="1642646.ING2E5A_0608"/>
<accession>A0A1G4G4P1</accession>
<comment type="similarity">
    <text evidence="2">Belongs to the isochorismate synthase family.</text>
</comment>
<dbReference type="InterPro" id="IPR005801">
    <property type="entry name" value="ADC_synthase"/>
</dbReference>
<evidence type="ECO:0000313" key="8">
    <source>
        <dbReference type="Proteomes" id="UP000178485"/>
    </source>
</evidence>
<dbReference type="InterPro" id="IPR004561">
    <property type="entry name" value="IsoChor_synthase"/>
</dbReference>
<evidence type="ECO:0000256" key="5">
    <source>
        <dbReference type="ARBA" id="ARBA00041564"/>
    </source>
</evidence>